<accession>A0A4R7VXT8</accession>
<comment type="caution">
    <text evidence="1">The sequence shown here is derived from an EMBL/GenBank/DDBJ whole genome shotgun (WGS) entry which is preliminary data.</text>
</comment>
<dbReference type="OrthoDB" id="3532784at2"/>
<keyword evidence="2" id="KW-1185">Reference proteome</keyword>
<dbReference type="EMBL" id="SOCP01000003">
    <property type="protein sequence ID" value="TDV54976.1"/>
    <property type="molecule type" value="Genomic_DNA"/>
</dbReference>
<dbReference type="Proteomes" id="UP000294927">
    <property type="component" value="Unassembled WGS sequence"/>
</dbReference>
<evidence type="ECO:0000313" key="1">
    <source>
        <dbReference type="EMBL" id="TDV54976.1"/>
    </source>
</evidence>
<organism evidence="1 2">
    <name type="scientific">Actinophytocola oryzae</name>
    <dbReference type="NCBI Taxonomy" id="502181"/>
    <lineage>
        <taxon>Bacteria</taxon>
        <taxon>Bacillati</taxon>
        <taxon>Actinomycetota</taxon>
        <taxon>Actinomycetes</taxon>
        <taxon>Pseudonocardiales</taxon>
        <taxon>Pseudonocardiaceae</taxon>
    </lineage>
</organism>
<evidence type="ECO:0000313" key="2">
    <source>
        <dbReference type="Proteomes" id="UP000294927"/>
    </source>
</evidence>
<proteinExistence type="predicted"/>
<dbReference type="RefSeq" id="WP_133902099.1">
    <property type="nucleotide sequence ID" value="NZ_SOCP01000003.1"/>
</dbReference>
<reference evidence="1 2" key="1">
    <citation type="submission" date="2019-03" db="EMBL/GenBank/DDBJ databases">
        <title>Genomic Encyclopedia of Archaeal and Bacterial Type Strains, Phase II (KMG-II): from individual species to whole genera.</title>
        <authorList>
            <person name="Goeker M."/>
        </authorList>
    </citation>
    <scope>NUCLEOTIDE SEQUENCE [LARGE SCALE GENOMIC DNA]</scope>
    <source>
        <strain evidence="1 2">DSM 45499</strain>
    </source>
</reference>
<dbReference type="AlphaFoldDB" id="A0A4R7VXT8"/>
<name>A0A4R7VXT8_9PSEU</name>
<protein>
    <submittedName>
        <fullName evidence="1">Uncharacterized protein</fullName>
    </submittedName>
</protein>
<gene>
    <name evidence="1" type="ORF">CLV71_103217</name>
</gene>
<sequence>MAEVVLETGINPDDPEEWVLALVIDPEGSDAERTLVAIGDLCHPDENGVYAVPQSDAYAAPRLADGVLTVDVVTFPEVLEGLRVTTAFPLHDEESVRLLRVVGETGHDTLPPTTHVFTTPIEALTDNEDETPFVLARPPVTGDATSRA</sequence>